<evidence type="ECO:0000313" key="3">
    <source>
        <dbReference type="Proteomes" id="UP000241394"/>
    </source>
</evidence>
<dbReference type="InParanoid" id="A0A2R6QBX9"/>
<gene>
    <name evidence="2" type="ORF">CEY00_Acc18884</name>
</gene>
<dbReference type="Gene3D" id="6.10.250.3180">
    <property type="match status" value="1"/>
</dbReference>
<organism evidence="2 3">
    <name type="scientific">Actinidia chinensis var. chinensis</name>
    <name type="common">Chinese soft-hair kiwi</name>
    <dbReference type="NCBI Taxonomy" id="1590841"/>
    <lineage>
        <taxon>Eukaryota</taxon>
        <taxon>Viridiplantae</taxon>
        <taxon>Streptophyta</taxon>
        <taxon>Embryophyta</taxon>
        <taxon>Tracheophyta</taxon>
        <taxon>Spermatophyta</taxon>
        <taxon>Magnoliopsida</taxon>
        <taxon>eudicotyledons</taxon>
        <taxon>Gunneridae</taxon>
        <taxon>Pentapetalae</taxon>
        <taxon>asterids</taxon>
        <taxon>Ericales</taxon>
        <taxon>Actinidiaceae</taxon>
        <taxon>Actinidia</taxon>
    </lineage>
</organism>
<accession>A0A2R6QBX9</accession>
<dbReference type="OrthoDB" id="21513at2759"/>
<dbReference type="OMA" id="LMHIEKC"/>
<proteinExistence type="predicted"/>
<dbReference type="Pfam" id="PF06881">
    <property type="entry name" value="Elongin_A"/>
    <property type="match status" value="1"/>
</dbReference>
<sequence length="233" mass="26357">MMMRRKAPSLVDLCVQMAVDNVRYLGDLGETDLHLLDRILPHCTVDQLRHIEDSTEGRDLSPVTDKLWKNFYELQFGAKSANLVIDRMKKKKVSFKWKKLYEAKLKDLDECQQKSFDRIKELYKKEDALIEISMHLTHAGKQSRQVRLCTKVPPSSNKRSFYGGGPGGGISNTKSNIMKKAKVQFLNSHEMKNLAAMKKNGLQQSNGLSSIRKPGVFSGNNSASTSKPTGRRL</sequence>
<feature type="region of interest" description="Disordered" evidence="1">
    <location>
        <begin position="205"/>
        <end position="233"/>
    </location>
</feature>
<dbReference type="GO" id="GO:0070449">
    <property type="term" value="C:elongin complex"/>
    <property type="evidence" value="ECO:0007669"/>
    <property type="project" value="InterPro"/>
</dbReference>
<evidence type="ECO:0000313" key="2">
    <source>
        <dbReference type="EMBL" id="PSS05615.1"/>
    </source>
</evidence>
<comment type="caution">
    <text evidence="2">The sequence shown here is derived from an EMBL/GenBank/DDBJ whole genome shotgun (WGS) entry which is preliminary data.</text>
</comment>
<dbReference type="STRING" id="1590841.A0A2R6QBX9"/>
<evidence type="ECO:0000256" key="1">
    <source>
        <dbReference type="SAM" id="MobiDB-lite"/>
    </source>
</evidence>
<reference evidence="2 3" key="1">
    <citation type="submission" date="2017-07" db="EMBL/GenBank/DDBJ databases">
        <title>An improved, manually edited Actinidia chinensis var. chinensis (kiwifruit) genome highlights the challenges associated with draft genomes and gene prediction in plants.</title>
        <authorList>
            <person name="Pilkington S."/>
            <person name="Crowhurst R."/>
            <person name="Hilario E."/>
            <person name="Nardozza S."/>
            <person name="Fraser L."/>
            <person name="Peng Y."/>
            <person name="Gunaseelan K."/>
            <person name="Simpson R."/>
            <person name="Tahir J."/>
            <person name="Deroles S."/>
            <person name="Templeton K."/>
            <person name="Luo Z."/>
            <person name="Davy M."/>
            <person name="Cheng C."/>
            <person name="Mcneilage M."/>
            <person name="Scaglione D."/>
            <person name="Liu Y."/>
            <person name="Zhang Q."/>
            <person name="Datson P."/>
            <person name="De Silva N."/>
            <person name="Gardiner S."/>
            <person name="Bassett H."/>
            <person name="Chagne D."/>
            <person name="Mccallum J."/>
            <person name="Dzierzon H."/>
            <person name="Deng C."/>
            <person name="Wang Y.-Y."/>
            <person name="Barron N."/>
            <person name="Manako K."/>
            <person name="Bowen J."/>
            <person name="Foster T."/>
            <person name="Erridge Z."/>
            <person name="Tiffin H."/>
            <person name="Waite C."/>
            <person name="Davies K."/>
            <person name="Grierson E."/>
            <person name="Laing W."/>
            <person name="Kirk R."/>
            <person name="Chen X."/>
            <person name="Wood M."/>
            <person name="Montefiori M."/>
            <person name="Brummell D."/>
            <person name="Schwinn K."/>
            <person name="Catanach A."/>
            <person name="Fullerton C."/>
            <person name="Li D."/>
            <person name="Meiyalaghan S."/>
            <person name="Nieuwenhuizen N."/>
            <person name="Read N."/>
            <person name="Prakash R."/>
            <person name="Hunter D."/>
            <person name="Zhang H."/>
            <person name="Mckenzie M."/>
            <person name="Knabel M."/>
            <person name="Harris A."/>
            <person name="Allan A."/>
            <person name="Chen A."/>
            <person name="Janssen B."/>
            <person name="Plunkett B."/>
            <person name="Dwamena C."/>
            <person name="Voogd C."/>
            <person name="Leif D."/>
            <person name="Lafferty D."/>
            <person name="Souleyre E."/>
            <person name="Varkonyi-Gasic E."/>
            <person name="Gambi F."/>
            <person name="Hanley J."/>
            <person name="Yao J.-L."/>
            <person name="Cheung J."/>
            <person name="David K."/>
            <person name="Warren B."/>
            <person name="Marsh K."/>
            <person name="Snowden K."/>
            <person name="Lin-Wang K."/>
            <person name="Brian L."/>
            <person name="Martinez-Sanchez M."/>
            <person name="Wang M."/>
            <person name="Ileperuma N."/>
            <person name="Macnee N."/>
            <person name="Campin R."/>
            <person name="Mcatee P."/>
            <person name="Drummond R."/>
            <person name="Espley R."/>
            <person name="Ireland H."/>
            <person name="Wu R."/>
            <person name="Atkinson R."/>
            <person name="Karunairetnam S."/>
            <person name="Bulley S."/>
            <person name="Chunkath S."/>
            <person name="Hanley Z."/>
            <person name="Storey R."/>
            <person name="Thrimawithana A."/>
            <person name="Thomson S."/>
            <person name="David C."/>
            <person name="Testolin R."/>
        </authorList>
    </citation>
    <scope>NUCLEOTIDE SEQUENCE [LARGE SCALE GENOMIC DNA]</scope>
    <source>
        <strain evidence="3">cv. Red5</strain>
        <tissue evidence="2">Young leaf</tissue>
    </source>
</reference>
<dbReference type="InterPro" id="IPR010684">
    <property type="entry name" value="RNA_pol_II_trans_fac_SIII_A"/>
</dbReference>
<dbReference type="EMBL" id="NKQK01000017">
    <property type="protein sequence ID" value="PSS05615.1"/>
    <property type="molecule type" value="Genomic_DNA"/>
</dbReference>
<protein>
    <submittedName>
        <fullName evidence="2">Elongin-A like</fullName>
    </submittedName>
</protein>
<dbReference type="FunCoup" id="A0A2R6QBX9">
    <property type="interactions" value="720"/>
</dbReference>
<dbReference type="GO" id="GO:0006368">
    <property type="term" value="P:transcription elongation by RNA polymerase II"/>
    <property type="evidence" value="ECO:0007669"/>
    <property type="project" value="InterPro"/>
</dbReference>
<dbReference type="Proteomes" id="UP000241394">
    <property type="component" value="Chromosome LG17"/>
</dbReference>
<reference evidence="3" key="2">
    <citation type="journal article" date="2018" name="BMC Genomics">
        <title>A manually annotated Actinidia chinensis var. chinensis (kiwifruit) genome highlights the challenges associated with draft genomes and gene prediction in plants.</title>
        <authorList>
            <person name="Pilkington S.M."/>
            <person name="Crowhurst R."/>
            <person name="Hilario E."/>
            <person name="Nardozza S."/>
            <person name="Fraser L."/>
            <person name="Peng Y."/>
            <person name="Gunaseelan K."/>
            <person name="Simpson R."/>
            <person name="Tahir J."/>
            <person name="Deroles S.C."/>
            <person name="Templeton K."/>
            <person name="Luo Z."/>
            <person name="Davy M."/>
            <person name="Cheng C."/>
            <person name="McNeilage M."/>
            <person name="Scaglione D."/>
            <person name="Liu Y."/>
            <person name="Zhang Q."/>
            <person name="Datson P."/>
            <person name="De Silva N."/>
            <person name="Gardiner S.E."/>
            <person name="Bassett H."/>
            <person name="Chagne D."/>
            <person name="McCallum J."/>
            <person name="Dzierzon H."/>
            <person name="Deng C."/>
            <person name="Wang Y.Y."/>
            <person name="Barron L."/>
            <person name="Manako K."/>
            <person name="Bowen J."/>
            <person name="Foster T.M."/>
            <person name="Erridge Z.A."/>
            <person name="Tiffin H."/>
            <person name="Waite C.N."/>
            <person name="Davies K.M."/>
            <person name="Grierson E.P."/>
            <person name="Laing W.A."/>
            <person name="Kirk R."/>
            <person name="Chen X."/>
            <person name="Wood M."/>
            <person name="Montefiori M."/>
            <person name="Brummell D.A."/>
            <person name="Schwinn K.E."/>
            <person name="Catanach A."/>
            <person name="Fullerton C."/>
            <person name="Li D."/>
            <person name="Meiyalaghan S."/>
            <person name="Nieuwenhuizen N."/>
            <person name="Read N."/>
            <person name="Prakash R."/>
            <person name="Hunter D."/>
            <person name="Zhang H."/>
            <person name="McKenzie M."/>
            <person name="Knabel M."/>
            <person name="Harris A."/>
            <person name="Allan A.C."/>
            <person name="Gleave A."/>
            <person name="Chen A."/>
            <person name="Janssen B.J."/>
            <person name="Plunkett B."/>
            <person name="Ampomah-Dwamena C."/>
            <person name="Voogd C."/>
            <person name="Leif D."/>
            <person name="Lafferty D."/>
            <person name="Souleyre E.J.F."/>
            <person name="Varkonyi-Gasic E."/>
            <person name="Gambi F."/>
            <person name="Hanley J."/>
            <person name="Yao J.L."/>
            <person name="Cheung J."/>
            <person name="David K.M."/>
            <person name="Warren B."/>
            <person name="Marsh K."/>
            <person name="Snowden K.C."/>
            <person name="Lin-Wang K."/>
            <person name="Brian L."/>
            <person name="Martinez-Sanchez M."/>
            <person name="Wang M."/>
            <person name="Ileperuma N."/>
            <person name="Macnee N."/>
            <person name="Campin R."/>
            <person name="McAtee P."/>
            <person name="Drummond R.S.M."/>
            <person name="Espley R.V."/>
            <person name="Ireland H.S."/>
            <person name="Wu R."/>
            <person name="Atkinson R.G."/>
            <person name="Karunairetnam S."/>
            <person name="Bulley S."/>
            <person name="Chunkath S."/>
            <person name="Hanley Z."/>
            <person name="Storey R."/>
            <person name="Thrimawithana A.H."/>
            <person name="Thomson S."/>
            <person name="David C."/>
            <person name="Testolin R."/>
            <person name="Huang H."/>
            <person name="Hellens R.P."/>
            <person name="Schaffer R.J."/>
        </authorList>
    </citation>
    <scope>NUCLEOTIDE SEQUENCE [LARGE SCALE GENOMIC DNA]</scope>
    <source>
        <strain evidence="3">cv. Red5</strain>
    </source>
</reference>
<dbReference type="PANTHER" id="PTHR47543:SF2">
    <property type="entry name" value="RNA POLYMERASE II TRANSCRIPTION FACTOR SIII SUBUNIT A"/>
    <property type="match status" value="1"/>
</dbReference>
<keyword evidence="3" id="KW-1185">Reference proteome</keyword>
<dbReference type="AlphaFoldDB" id="A0A2R6QBX9"/>
<dbReference type="PANTHER" id="PTHR47543">
    <property type="entry name" value="OS08G0169600 PROTEIN"/>
    <property type="match status" value="1"/>
</dbReference>
<feature type="compositionally biased region" description="Polar residues" evidence="1">
    <location>
        <begin position="218"/>
        <end position="233"/>
    </location>
</feature>
<name>A0A2R6QBX9_ACTCC</name>
<dbReference type="Gramene" id="PSS05615">
    <property type="protein sequence ID" value="PSS05615"/>
    <property type="gene ID" value="CEY00_Acc18884"/>
</dbReference>